<keyword evidence="1" id="KW-0175">Coiled coil</keyword>
<proteinExistence type="predicted"/>
<keyword evidence="3" id="KW-1185">Reference proteome</keyword>
<dbReference type="EMBL" id="LXQA010167045">
    <property type="protein sequence ID" value="MCI28644.1"/>
    <property type="molecule type" value="Genomic_DNA"/>
</dbReference>
<protein>
    <submittedName>
        <fullName evidence="2">Uncharacterized protein</fullName>
    </submittedName>
</protein>
<evidence type="ECO:0000256" key="1">
    <source>
        <dbReference type="SAM" id="Coils"/>
    </source>
</evidence>
<evidence type="ECO:0000313" key="2">
    <source>
        <dbReference type="EMBL" id="MCI28644.1"/>
    </source>
</evidence>
<feature type="coiled-coil region" evidence="1">
    <location>
        <begin position="99"/>
        <end position="168"/>
    </location>
</feature>
<accession>A0A392QXR4</accession>
<sequence length="168" mass="19659">PLFFRVFKLQRQPVKNRQPPPKRQREEVPVIDLDLERPFLLPRCFSAQGYLEKHPLVVAEVERSFILGLEPAARQEQLVQDTAAMMRLMEMVMVLNDERGSSFKDLEKLKARNEKLEAKVLKLELEVTDHKEKSKVFAEQTAELRETKAELERVKKEFEDLKTNAAEE</sequence>
<dbReference type="AlphaFoldDB" id="A0A392QXR4"/>
<organism evidence="2 3">
    <name type="scientific">Trifolium medium</name>
    <dbReference type="NCBI Taxonomy" id="97028"/>
    <lineage>
        <taxon>Eukaryota</taxon>
        <taxon>Viridiplantae</taxon>
        <taxon>Streptophyta</taxon>
        <taxon>Embryophyta</taxon>
        <taxon>Tracheophyta</taxon>
        <taxon>Spermatophyta</taxon>
        <taxon>Magnoliopsida</taxon>
        <taxon>eudicotyledons</taxon>
        <taxon>Gunneridae</taxon>
        <taxon>Pentapetalae</taxon>
        <taxon>rosids</taxon>
        <taxon>fabids</taxon>
        <taxon>Fabales</taxon>
        <taxon>Fabaceae</taxon>
        <taxon>Papilionoideae</taxon>
        <taxon>50 kb inversion clade</taxon>
        <taxon>NPAAA clade</taxon>
        <taxon>Hologalegina</taxon>
        <taxon>IRL clade</taxon>
        <taxon>Trifolieae</taxon>
        <taxon>Trifolium</taxon>
    </lineage>
</organism>
<feature type="non-terminal residue" evidence="2">
    <location>
        <position position="1"/>
    </location>
</feature>
<dbReference type="Proteomes" id="UP000265520">
    <property type="component" value="Unassembled WGS sequence"/>
</dbReference>
<feature type="non-terminal residue" evidence="2">
    <location>
        <position position="168"/>
    </location>
</feature>
<name>A0A392QXR4_9FABA</name>
<comment type="caution">
    <text evidence="2">The sequence shown here is derived from an EMBL/GenBank/DDBJ whole genome shotgun (WGS) entry which is preliminary data.</text>
</comment>
<evidence type="ECO:0000313" key="3">
    <source>
        <dbReference type="Proteomes" id="UP000265520"/>
    </source>
</evidence>
<reference evidence="2 3" key="1">
    <citation type="journal article" date="2018" name="Front. Plant Sci.">
        <title>Red Clover (Trifolium pratense) and Zigzag Clover (T. medium) - A Picture of Genomic Similarities and Differences.</title>
        <authorList>
            <person name="Dluhosova J."/>
            <person name="Istvanek J."/>
            <person name="Nedelnik J."/>
            <person name="Repkova J."/>
        </authorList>
    </citation>
    <scope>NUCLEOTIDE SEQUENCE [LARGE SCALE GENOMIC DNA]</scope>
    <source>
        <strain evidence="3">cv. 10/8</strain>
        <tissue evidence="2">Leaf</tissue>
    </source>
</reference>